<dbReference type="EMBL" id="JACXZA010000008">
    <property type="protein sequence ID" value="MBD3922157.1"/>
    <property type="molecule type" value="Genomic_DNA"/>
</dbReference>
<comment type="caution">
    <text evidence="1">The sequence shown here is derived from an EMBL/GenBank/DDBJ whole genome shotgun (WGS) entry which is preliminary data.</text>
</comment>
<sequence length="196" mass="22390">MHVMADNLDVVIEALTSMTEEREQPVIPSGKFGGYEALLAEAYRGRNVFYLGQLQPGLVSVLNDHFDWGEVEAVGEVLSSYIQAPIMTISYFDDGVFTMTIYSKGEEVTSQIWCTDGARYDYELEDKHADISVLTEYLGHQHFDRLNAIIAMTDCEEAVESLQELLQIPLWIKSDWFDDIQDPELKGKYTKYDLNR</sequence>
<dbReference type="Proteomes" id="UP000609346">
    <property type="component" value="Unassembled WGS sequence"/>
</dbReference>
<evidence type="ECO:0000313" key="1">
    <source>
        <dbReference type="EMBL" id="MBD3922157.1"/>
    </source>
</evidence>
<accession>A0ABR8N1W6</accession>
<protein>
    <submittedName>
        <fullName evidence="1">Uncharacterized protein</fullName>
    </submittedName>
</protein>
<keyword evidence="2" id="KW-1185">Reference proteome</keyword>
<proteinExistence type="predicted"/>
<organism evidence="1 2">
    <name type="scientific">Paenibacillus terricola</name>
    <dbReference type="NCBI Taxonomy" id="2763503"/>
    <lineage>
        <taxon>Bacteria</taxon>
        <taxon>Bacillati</taxon>
        <taxon>Bacillota</taxon>
        <taxon>Bacilli</taxon>
        <taxon>Bacillales</taxon>
        <taxon>Paenibacillaceae</taxon>
        <taxon>Paenibacillus</taxon>
    </lineage>
</organism>
<evidence type="ECO:0000313" key="2">
    <source>
        <dbReference type="Proteomes" id="UP000609346"/>
    </source>
</evidence>
<name>A0ABR8N1W6_9BACL</name>
<gene>
    <name evidence="1" type="ORF">H8B09_25600</name>
</gene>
<reference evidence="1 2" key="1">
    <citation type="submission" date="2020-09" db="EMBL/GenBank/DDBJ databases">
        <title>Paenibacillus sp. strain PR3 16S rRNA gene Genome sequencing and assembly.</title>
        <authorList>
            <person name="Kim J."/>
        </authorList>
    </citation>
    <scope>NUCLEOTIDE SEQUENCE [LARGE SCALE GENOMIC DNA]</scope>
    <source>
        <strain evidence="1 2">PR3</strain>
    </source>
</reference>
<dbReference type="RefSeq" id="WP_224754019.1">
    <property type="nucleotide sequence ID" value="NZ_JACXZA010000008.1"/>
</dbReference>